<dbReference type="InterPro" id="IPR007076">
    <property type="entry name" value="TfoX_N"/>
</dbReference>
<protein>
    <submittedName>
        <fullName evidence="2">TfoX N-terminal domain-containing protein</fullName>
    </submittedName>
</protein>
<dbReference type="AlphaFoldDB" id="A0A239PER5"/>
<name>A0A239PER5_9ACTN</name>
<dbReference type="Pfam" id="PF04993">
    <property type="entry name" value="TfoX_N"/>
    <property type="match status" value="1"/>
</dbReference>
<accession>A0A239PER5</accession>
<proteinExistence type="predicted"/>
<reference evidence="2 3" key="1">
    <citation type="submission" date="2017-06" db="EMBL/GenBank/DDBJ databases">
        <authorList>
            <person name="Kim H.J."/>
            <person name="Triplett B.A."/>
        </authorList>
    </citation>
    <scope>NUCLEOTIDE SEQUENCE [LARGE SCALE GENOMIC DNA]</scope>
    <source>
        <strain evidence="2 3">CGMCC 4.5593</strain>
    </source>
</reference>
<evidence type="ECO:0000313" key="2">
    <source>
        <dbReference type="EMBL" id="SNT65138.1"/>
    </source>
</evidence>
<keyword evidence="3" id="KW-1185">Reference proteome</keyword>
<sequence>MVRDEGLATQVRELVAGDPGVDERRMFGSLIFMVDGNMACGVRDDGLLVRVGKEATEAALAEPHVTPFEMGGGRRPGGWVVVGPAGLASEAALRDWVGRGVAYARTLPAK</sequence>
<organism evidence="2 3">
    <name type="scientific">Asanoa hainanensis</name>
    <dbReference type="NCBI Taxonomy" id="560556"/>
    <lineage>
        <taxon>Bacteria</taxon>
        <taxon>Bacillati</taxon>
        <taxon>Actinomycetota</taxon>
        <taxon>Actinomycetes</taxon>
        <taxon>Micromonosporales</taxon>
        <taxon>Micromonosporaceae</taxon>
        <taxon>Asanoa</taxon>
    </lineage>
</organism>
<dbReference type="SUPFAM" id="SSF159894">
    <property type="entry name" value="YgaC/TfoX-N like"/>
    <property type="match status" value="1"/>
</dbReference>
<dbReference type="RefSeq" id="WP_089254854.1">
    <property type="nucleotide sequence ID" value="NZ_FZPH01000020.1"/>
</dbReference>
<feature type="domain" description="TfoX N-terminal" evidence="1">
    <location>
        <begin position="15"/>
        <end position="102"/>
    </location>
</feature>
<dbReference type="Gene3D" id="3.30.1460.30">
    <property type="entry name" value="YgaC/TfoX-N like chaperone"/>
    <property type="match status" value="1"/>
</dbReference>
<evidence type="ECO:0000313" key="3">
    <source>
        <dbReference type="Proteomes" id="UP000198362"/>
    </source>
</evidence>
<gene>
    <name evidence="2" type="ORF">SAMN05421812_12072</name>
</gene>
<evidence type="ECO:0000259" key="1">
    <source>
        <dbReference type="Pfam" id="PF04993"/>
    </source>
</evidence>
<dbReference type="Proteomes" id="UP000198362">
    <property type="component" value="Unassembled WGS sequence"/>
</dbReference>
<dbReference type="OrthoDB" id="214902at2"/>
<dbReference type="EMBL" id="FZPH01000020">
    <property type="protein sequence ID" value="SNT65138.1"/>
    <property type="molecule type" value="Genomic_DNA"/>
</dbReference>